<comment type="similarity">
    <text evidence="1">Belongs to the beta type-B retroviral polymerase family. HERV class-II K(HML-2) pol subfamily.</text>
</comment>
<evidence type="ECO:0000256" key="6">
    <source>
        <dbReference type="ARBA" id="ARBA00022759"/>
    </source>
</evidence>
<keyword evidence="3" id="KW-0808">Transferase</keyword>
<dbReference type="InterPro" id="IPR000477">
    <property type="entry name" value="RT_dom"/>
</dbReference>
<proteinExistence type="inferred from homology"/>
<comment type="caution">
    <text evidence="10">The sequence shown here is derived from an EMBL/GenBank/DDBJ whole genome shotgun (WGS) entry which is preliminary data.</text>
</comment>
<evidence type="ECO:0000259" key="9">
    <source>
        <dbReference type="PROSITE" id="PS50878"/>
    </source>
</evidence>
<name>A0A7L4CRJ4_9AVES</name>
<evidence type="ECO:0000256" key="7">
    <source>
        <dbReference type="ARBA" id="ARBA00022801"/>
    </source>
</evidence>
<protein>
    <recommendedName>
        <fullName evidence="2">ribonuclease H</fullName>
        <ecNumber evidence="2">3.1.26.4</ecNumber>
    </recommendedName>
</protein>
<accession>A0A7L4CRJ4</accession>
<dbReference type="InterPro" id="IPR010661">
    <property type="entry name" value="RVT_thumb"/>
</dbReference>
<dbReference type="Pfam" id="PF00078">
    <property type="entry name" value="RVT_1"/>
    <property type="match status" value="1"/>
</dbReference>
<evidence type="ECO:0000256" key="4">
    <source>
        <dbReference type="ARBA" id="ARBA00022695"/>
    </source>
</evidence>
<keyword evidence="11" id="KW-1185">Reference proteome</keyword>
<evidence type="ECO:0000256" key="5">
    <source>
        <dbReference type="ARBA" id="ARBA00022722"/>
    </source>
</evidence>
<dbReference type="PROSITE" id="PS50878">
    <property type="entry name" value="RT_POL"/>
    <property type="match status" value="1"/>
</dbReference>
<dbReference type="Pfam" id="PF06817">
    <property type="entry name" value="RVT_thumb"/>
    <property type="match status" value="1"/>
</dbReference>
<reference evidence="10 11" key="1">
    <citation type="submission" date="2019-09" db="EMBL/GenBank/DDBJ databases">
        <title>Bird 10,000 Genomes (B10K) Project - Family phase.</title>
        <authorList>
            <person name="Zhang G."/>
        </authorList>
    </citation>
    <scope>NUCLEOTIDE SEQUENCE [LARGE SCALE GENOMIC DNA]</scope>
    <source>
        <strain evidence="10">B10K-DU-005-01</strain>
    </source>
</reference>
<dbReference type="GO" id="GO:0003964">
    <property type="term" value="F:RNA-directed DNA polymerase activity"/>
    <property type="evidence" value="ECO:0007669"/>
    <property type="project" value="UniProtKB-KW"/>
</dbReference>
<sequence length="255" mass="29703">DQWLLTAEKLSHVAQLVKEQLDLGHICPSTSPWNTPIFTIQKKSGKWRLLHDLRAINQIMESMGPLQPGLPSPVMLPQNWHLLIIDLKDWFFTILLHPDDCARFAFTVPAINRAAPAERYEWVVLPQGMKNSPTIWQWFVNLALKDWKKQHPAVIVYHYMDYILFASKEKLSEQARHSLQGGIRKERKKIQDQSPWNYLSMQITDSRVRPGKLKIHNEVHTVNDVQKLVGDIQWIRVFCGITNEEMQPLFDLLKG</sequence>
<keyword evidence="4" id="KW-0548">Nucleotidyltransferase</keyword>
<dbReference type="InterPro" id="IPR043502">
    <property type="entry name" value="DNA/RNA_pol_sf"/>
</dbReference>
<keyword evidence="8" id="KW-0695">RNA-directed DNA polymerase</keyword>
<dbReference type="GO" id="GO:0004523">
    <property type="term" value="F:RNA-DNA hybrid ribonuclease activity"/>
    <property type="evidence" value="ECO:0007669"/>
    <property type="project" value="UniProtKB-EC"/>
</dbReference>
<feature type="domain" description="Reverse transcriptase" evidence="9">
    <location>
        <begin position="21"/>
        <end position="203"/>
    </location>
</feature>
<keyword evidence="5" id="KW-0540">Nuclease</keyword>
<feature type="non-terminal residue" evidence="10">
    <location>
        <position position="1"/>
    </location>
</feature>
<evidence type="ECO:0000256" key="2">
    <source>
        <dbReference type="ARBA" id="ARBA00012180"/>
    </source>
</evidence>
<dbReference type="PANTHER" id="PTHR41694:SF3">
    <property type="entry name" value="RNA-DIRECTED DNA POLYMERASE-RELATED"/>
    <property type="match status" value="1"/>
</dbReference>
<dbReference type="EC" id="3.1.26.4" evidence="2"/>
<organism evidence="10 11">
    <name type="scientific">Nyctiprogne leucopyga</name>
    <dbReference type="NCBI Taxonomy" id="382315"/>
    <lineage>
        <taxon>Eukaryota</taxon>
        <taxon>Metazoa</taxon>
        <taxon>Chordata</taxon>
        <taxon>Craniata</taxon>
        <taxon>Vertebrata</taxon>
        <taxon>Euteleostomi</taxon>
        <taxon>Archelosauria</taxon>
        <taxon>Archosauria</taxon>
        <taxon>Dinosauria</taxon>
        <taxon>Saurischia</taxon>
        <taxon>Theropoda</taxon>
        <taxon>Coelurosauria</taxon>
        <taxon>Aves</taxon>
        <taxon>Neognathae</taxon>
        <taxon>Neoaves</taxon>
        <taxon>Strisores</taxon>
        <taxon>Caprimulgiformes</taxon>
        <taxon>Caprimulgidae</taxon>
        <taxon>Chordeilinae</taxon>
        <taxon>Nyctiprogne</taxon>
    </lineage>
</organism>
<evidence type="ECO:0000256" key="8">
    <source>
        <dbReference type="ARBA" id="ARBA00022918"/>
    </source>
</evidence>
<keyword evidence="6" id="KW-0255">Endonuclease</keyword>
<keyword evidence="7" id="KW-0378">Hydrolase</keyword>
<dbReference type="PANTHER" id="PTHR41694">
    <property type="entry name" value="ENDOGENOUS RETROVIRUS GROUP K MEMBER POL PROTEIN"/>
    <property type="match status" value="1"/>
</dbReference>
<evidence type="ECO:0000256" key="3">
    <source>
        <dbReference type="ARBA" id="ARBA00022679"/>
    </source>
</evidence>
<dbReference type="Proteomes" id="UP000551823">
    <property type="component" value="Unassembled WGS sequence"/>
</dbReference>
<evidence type="ECO:0000313" key="11">
    <source>
        <dbReference type="Proteomes" id="UP000551823"/>
    </source>
</evidence>
<dbReference type="EMBL" id="VZZU01009841">
    <property type="protein sequence ID" value="NXW52348.1"/>
    <property type="molecule type" value="Genomic_DNA"/>
</dbReference>
<evidence type="ECO:0000313" key="10">
    <source>
        <dbReference type="EMBL" id="NXW52348.1"/>
    </source>
</evidence>
<dbReference type="Gene3D" id="3.30.70.270">
    <property type="match status" value="2"/>
</dbReference>
<dbReference type="AlphaFoldDB" id="A0A7L4CRJ4"/>
<gene>
    <name evidence="10" type="primary">Ervk18_5</name>
    <name evidence="10" type="ORF">NYCLEU_R13509</name>
</gene>
<dbReference type="InterPro" id="IPR043128">
    <property type="entry name" value="Rev_trsase/Diguanyl_cyclase"/>
</dbReference>
<dbReference type="Gene3D" id="3.10.10.10">
    <property type="entry name" value="HIV Type 1 Reverse Transcriptase, subunit A, domain 1"/>
    <property type="match status" value="1"/>
</dbReference>
<feature type="non-terminal residue" evidence="10">
    <location>
        <position position="255"/>
    </location>
</feature>
<evidence type="ECO:0000256" key="1">
    <source>
        <dbReference type="ARBA" id="ARBA00010879"/>
    </source>
</evidence>
<dbReference type="GO" id="GO:0035613">
    <property type="term" value="F:RNA stem-loop binding"/>
    <property type="evidence" value="ECO:0007669"/>
    <property type="project" value="TreeGrafter"/>
</dbReference>
<dbReference type="SUPFAM" id="SSF56672">
    <property type="entry name" value="DNA/RNA polymerases"/>
    <property type="match status" value="1"/>
</dbReference>